<keyword evidence="2" id="KW-1185">Reference proteome</keyword>
<reference evidence="1" key="2">
    <citation type="submission" date="2015-06" db="UniProtKB">
        <authorList>
            <consortium name="EnsemblMetazoa"/>
        </authorList>
    </citation>
    <scope>IDENTIFICATION</scope>
</reference>
<sequence>MCIMDPIMSKLGDNCSNSLIVAPNSSFFIKDILSENELI</sequence>
<dbReference type="HOGENOM" id="CLU_3320622_0_0_1"/>
<dbReference type="AlphaFoldDB" id="T1KEZ8"/>
<evidence type="ECO:0000313" key="1">
    <source>
        <dbReference type="EnsemblMetazoa" id="tetur10g01320.1"/>
    </source>
</evidence>
<organism evidence="1 2">
    <name type="scientific">Tetranychus urticae</name>
    <name type="common">Two-spotted spider mite</name>
    <dbReference type="NCBI Taxonomy" id="32264"/>
    <lineage>
        <taxon>Eukaryota</taxon>
        <taxon>Metazoa</taxon>
        <taxon>Ecdysozoa</taxon>
        <taxon>Arthropoda</taxon>
        <taxon>Chelicerata</taxon>
        <taxon>Arachnida</taxon>
        <taxon>Acari</taxon>
        <taxon>Acariformes</taxon>
        <taxon>Trombidiformes</taxon>
        <taxon>Prostigmata</taxon>
        <taxon>Eleutherengona</taxon>
        <taxon>Raphignathae</taxon>
        <taxon>Tetranychoidea</taxon>
        <taxon>Tetranychidae</taxon>
        <taxon>Tetranychus</taxon>
    </lineage>
</organism>
<dbReference type="EnsemblMetazoa" id="tetur10g01320.1">
    <property type="protein sequence ID" value="tetur10g01320.1"/>
    <property type="gene ID" value="tetur10g01320"/>
</dbReference>
<dbReference type="EMBL" id="CAEY01000030">
    <property type="status" value="NOT_ANNOTATED_CDS"/>
    <property type="molecule type" value="Genomic_DNA"/>
</dbReference>
<evidence type="ECO:0000313" key="2">
    <source>
        <dbReference type="Proteomes" id="UP000015104"/>
    </source>
</evidence>
<reference evidence="2" key="1">
    <citation type="submission" date="2011-08" db="EMBL/GenBank/DDBJ databases">
        <authorList>
            <person name="Rombauts S."/>
        </authorList>
    </citation>
    <scope>NUCLEOTIDE SEQUENCE</scope>
    <source>
        <strain evidence="2">London</strain>
    </source>
</reference>
<proteinExistence type="predicted"/>
<dbReference type="Proteomes" id="UP000015104">
    <property type="component" value="Unassembled WGS sequence"/>
</dbReference>
<protein>
    <submittedName>
        <fullName evidence="1">Uncharacterized protein</fullName>
    </submittedName>
</protein>
<accession>T1KEZ8</accession>
<name>T1KEZ8_TETUR</name>